<feature type="compositionally biased region" description="Polar residues" evidence="2">
    <location>
        <begin position="167"/>
        <end position="178"/>
    </location>
</feature>
<evidence type="ECO:0000313" key="4">
    <source>
        <dbReference type="RefSeq" id="XP_058979637.1"/>
    </source>
</evidence>
<feature type="compositionally biased region" description="Basic and acidic residues" evidence="2">
    <location>
        <begin position="1185"/>
        <end position="1206"/>
    </location>
</feature>
<feature type="compositionally biased region" description="Polar residues" evidence="2">
    <location>
        <begin position="3131"/>
        <end position="3144"/>
    </location>
</feature>
<feature type="compositionally biased region" description="Basic and acidic residues" evidence="2">
    <location>
        <begin position="152"/>
        <end position="164"/>
    </location>
</feature>
<feature type="region of interest" description="Disordered" evidence="2">
    <location>
        <begin position="2888"/>
        <end position="2908"/>
    </location>
</feature>
<feature type="compositionally biased region" description="Basic and acidic residues" evidence="2">
    <location>
        <begin position="108"/>
        <end position="131"/>
    </location>
</feature>
<feature type="coiled-coil region" evidence="1">
    <location>
        <begin position="7"/>
        <end position="83"/>
    </location>
</feature>
<feature type="compositionally biased region" description="Polar residues" evidence="2">
    <location>
        <begin position="511"/>
        <end position="528"/>
    </location>
</feature>
<feature type="region of interest" description="Disordered" evidence="2">
    <location>
        <begin position="1709"/>
        <end position="1764"/>
    </location>
</feature>
<feature type="region of interest" description="Disordered" evidence="2">
    <location>
        <begin position="2654"/>
        <end position="2681"/>
    </location>
</feature>
<feature type="region of interest" description="Disordered" evidence="2">
    <location>
        <begin position="3653"/>
        <end position="3674"/>
    </location>
</feature>
<feature type="region of interest" description="Disordered" evidence="2">
    <location>
        <begin position="3323"/>
        <end position="3344"/>
    </location>
</feature>
<feature type="compositionally biased region" description="Polar residues" evidence="2">
    <location>
        <begin position="2817"/>
        <end position="2829"/>
    </location>
</feature>
<feature type="compositionally biased region" description="Low complexity" evidence="2">
    <location>
        <begin position="1013"/>
        <end position="1023"/>
    </location>
</feature>
<feature type="compositionally biased region" description="Polar residues" evidence="2">
    <location>
        <begin position="295"/>
        <end position="318"/>
    </location>
</feature>
<feature type="compositionally biased region" description="Basic residues" evidence="2">
    <location>
        <begin position="208"/>
        <end position="221"/>
    </location>
</feature>
<feature type="compositionally biased region" description="Basic residues" evidence="2">
    <location>
        <begin position="2073"/>
        <end position="2083"/>
    </location>
</feature>
<dbReference type="RefSeq" id="XP_058979637.1">
    <property type="nucleotide sequence ID" value="XM_059123654.1"/>
</dbReference>
<feature type="compositionally biased region" description="Low complexity" evidence="2">
    <location>
        <begin position="567"/>
        <end position="581"/>
    </location>
</feature>
<feature type="compositionally biased region" description="Basic and acidic residues" evidence="2">
    <location>
        <begin position="2341"/>
        <end position="2355"/>
    </location>
</feature>
<feature type="region of interest" description="Disordered" evidence="2">
    <location>
        <begin position="501"/>
        <end position="528"/>
    </location>
</feature>
<feature type="compositionally biased region" description="Polar residues" evidence="2">
    <location>
        <begin position="1405"/>
        <end position="1421"/>
    </location>
</feature>
<protein>
    <submittedName>
        <fullName evidence="4">Uncharacterized protein LOC101892979</fullName>
    </submittedName>
</protein>
<feature type="compositionally biased region" description="Polar residues" evidence="2">
    <location>
        <begin position="3034"/>
        <end position="3043"/>
    </location>
</feature>
<feature type="compositionally biased region" description="Basic and acidic residues" evidence="2">
    <location>
        <begin position="3442"/>
        <end position="3451"/>
    </location>
</feature>
<name>A0ABM3V1H0_MUSDO</name>
<feature type="region of interest" description="Disordered" evidence="2">
    <location>
        <begin position="2549"/>
        <end position="2570"/>
    </location>
</feature>
<feature type="compositionally biased region" description="Basic and acidic residues" evidence="2">
    <location>
        <begin position="3086"/>
        <end position="3095"/>
    </location>
</feature>
<feature type="compositionally biased region" description="Polar residues" evidence="2">
    <location>
        <begin position="2613"/>
        <end position="2624"/>
    </location>
</feature>
<feature type="region of interest" description="Disordered" evidence="2">
    <location>
        <begin position="2066"/>
        <end position="2093"/>
    </location>
</feature>
<feature type="region of interest" description="Disordered" evidence="2">
    <location>
        <begin position="2806"/>
        <end position="2832"/>
    </location>
</feature>
<feature type="compositionally biased region" description="Basic and acidic residues" evidence="2">
    <location>
        <begin position="1550"/>
        <end position="1584"/>
    </location>
</feature>
<sequence>MDDIDLYEDLDEFQEQHEQKSKELKEAEAKYQEALQTIHQLEEENKSLTKKLHRIELSFQSLLDTARTEIRRKDAEIERLRKEKDDICFRRRVPTHSKNVEQNQRSSASERRDEQRLPKCDAEKHPARNETSEDIQGNPIKRRLDSSPTIPSDKRRNTNDEYHRNTGKISAQDASYSSRCKDKKAEVSPVRQSYKEKYWERRDERDRRSHHSPSTKRRNECRKRSPDHRDHQRSHHRDRESKNKSDYERENEYKRSHSHRSDSRKTENHVTADGDSNRSTEHLHSSKVKEMKNLGSRTPPTLESNNRIPSDNQSSINESDNKPKKDFRKEEEKSKCFVAKNNEINPEEGPPKDNVAGSSNRCRNDQQSCKNTVHTSSKENLCDAIFQRLDADSKRMDTLKLHHDKLDLYEVLYEDLTKDSEESKMPTNHQTATNLYDTLYEDLTEDPKEISNKTSNDQTGTDVCDMLYDDLDTKPREEANENMKTQTKDNVCDVLYDYLDEESKGKREQPKSSTDQISGKENGKPSSNEDVCVILHPALIQESQKNVNITRPSNTPRKDVLFNALFGPSPSTTESSSGGTPKNIINRNLEMGSKTTSPSEYSDIDSGPNSKNNQPTSFNKMELEKCFVPNDAKLTKNVIDLTEQEEEEGDICDNEKGVDFKGYTADKQTGNSNENRNAQNNTNIQIPGLDLLMVSLTKDILKTSKRIDEITAATKTQEVSMTRDSSLVYKAKDLQNTQCINEKVCPTTDTNQMSSLTENQNGKAVTRESSCRMTAGSNSGNSIESKQSEIYTINKEVEGPMKPSEITNLNDNVDEPLNCPKIAKPSETSVLFTNPNESSLKEDDIPNAVVDVAESSTKSAGHNNADSSPKMEFSSKETGKIHLQKSQLHVEHISDPVNTAEEVFHVNESEMKKSSKNVSKDVNLKEASITANLLPSKSAAAVQNVEDTSVTKSELKFPPKSLEAVLRTDSVTSSKASDELDLPPKSSSSELGEKSDLFSLSETKAKSDPPKLETPTKTPTSKTLNISALSPEALSTCEKSDFTNLDSPLKLSKELENMCFKPITCIKSAKVSPKLDCRTTAALNTSKKPAVDSNYSNSEEPKSIQAQRDSPQLNCTSITPIKLSKACESSPRVMQTLLYCDESLPADSTSNTPLIAAKELDTSSTSSKQNSSGCSSLDLTWSDGTPEKNKTIETESCSSKEFKQEGDPTNLIPQKAEVIKEKSVPKLQEDRKPIETTLENQEISNSKGDSNLGSSPELKTATKESEDLETSLIIIDDHQDDQDVLNSKSHLKPESPTKLHKDTVEPEDSDASLIIVDDQELCDSKRDLNQGSPNKSINEKREPEEDSVVHNFFAVATNNSEIFELEEENMGEELEVSNPVISEGGVDEDRDLEPRVDNNLKLDRNVSTQNSNTFENNPKEANNNCLETYSKIPAMCQQSAMCPGQEKDELGQKKEMPESECGQEENLATKTSSESVGEASAVRDKTTKENNGRASEQTKAPLVEDEQPSLISEDQKRHSILTKDIGNSSTEKFKTNISLKNLNTVEHFEESEKDKELKMHEAKVLASSEEKHKDSMVEQSEKCIENPSEEEDKDSMGGQSEKAVEKATEEKENLVMESPMKNKTPLKFSKETNLDYMEMANVASAPLEIAENSAKGNNGLEAKSKDEIENLANFSNEAKEVNVGSSDQGKFSLQPQLNLRFTKETNLADHDKTENHQENSDLTSKLANGTTETTGKEFENTSSLLSKDTSVGHASMPSLTKQKTDFKVPIPQNVESNLNNKTPSAKSELEIVKFQSPSKTKLSPIINNTSSDCTTTLKSLSLNDCYNVPIVLPSISTSCPTPSNFSGIFSKNIHKSSSENLLENSNISTAKSKEFILPATSVLCTVDTLKDATKTTTTTATTTMNLLNKKLHWELLEVNKDTIEIEDDSDADSSDEDKKLKIMEEEDQKDEIQNMTKENAAEEEKSPKGGLTCLKNDSIPPALETLEVKELLTKDSKLKFSDKIKGSRTQERQKTKPLTVSPIRVRSAEKLMDKAILRLAMIKKKKLPLCLSYKSKCHRIAKKKPKLIAGNSKQRKGKAKNGKSKMADTDDSRSTLGEILSSSMQEKLVLETVPKRDNLRRGRCLDENMRSVKGLETASFNEKVPFDLRGKGEGHIAAEKTIKAIDVSECHAASLNKNALSVLRDNGEGAIDDLKKAIDDREYHSPPSNKKAFSELLRGNEEAIITADEPPRPFGDVPECHAPSPKKRDSSDLRGNREGNTASAQQYQNSFRNNRNSTELRGNGESYIDTRECRTSCLSNKDSTELRAKRGDSTAADETIKSNDENPKFKTIPTKTISLGAKKENEQTRTTKSDNSDENTSPIRYQNILVVSQTPTSPMPNTSGTMKTPSNIPGEISENIDNFMMQTSCANPDISKAPEQLEEIPKAVMEEVIRKTPQSGKLMPKIASKTNDSVIPGIPETSSKISDMKIILEKAKNSSPLGLKKETAPMTSKSNLNTKTSPKSLHNSAICSPEKKASNPIVSIAKSSQTLADRNAARSFIMSYKIPKLKKPTKNGTQKNAAESPGSDKAHKMQNYLATLQNILNNDVVPQTWNVICANNANLCSMESRRNSENPSPQTSMENRFSNRGDLTIRKSRRKSMYADVADSGSILKPNHDVVSKVSDPGPLENQAEKPAKTIKSRRKSRVIEIFDGQNPETSNSSYSSISLICQTEEALKEKTKSSCQTNSIIKPKNPRRKSMCAAELCDSSSGKDEYQEIPTNSLATQYVEKTKEVVGTKERQGKEDIGIKSEKKSLVTRRKSMFAEGNESISSISESATNYEDTTGSQYDENPLQIIGNKSSEGSEGNGIESVKTSLIARQKSMFAEANESTSFISESTKYNDEATALESQRRNLDSTDNNLRSKKPLKLRRKSMVFEVNNSENSTSTSLDVHNEGIQNDGENEISMRLTEHNKTQNSVDKKPLKSRRKSMFVDREDLKSPPGQQLEKETNKSFVENMENMERGKSDNLENKPLSEDKAYPKSQTLKEKPLAVESTAQGQSTIETAVETKSEKKPLKARRRSLYTEILREEEESENLDSKQSGKSLIKTEGKDKEGPQNLANDKLKSKPLKSRRKSMYAEVGDLMAEERTCKPQNNELDDTTSQGKKYKPEAADILKSSDAKGKRRKSIYVEESITKEDAASNNLEIDAASSQATLDKPEAADILKTSEAKGKRRKSIYVEESITKEDIDSNNLKIDAASSQSTLDKPEAAEILKSSNAKGKRRKSMYVEEPITKEGIDSNNLKIDVASSQGTLDKPTAAEILKSSNAKGKRRKSMYVEEPIAKGDTDSNNLEKDKKKITKSRRKSMVVERHEVMDNNGPFTWDHNQGIEESLSEITTNAMDNTNFMPRDSQRLNVDMKDTQKMTAKTTKKRRKSMATFMGENLGENSKNTSYDVLLPNPSEAHEEITDRKSTLRPRSKSMYVETPTEAELSDKTAGDMPGDCINFNPKHFNSQRRILDSSSDEADTIVHTLPLKPVIQNVEIITPPPPAKKKCLARKRRVVKVLSSSYQADAMETPSSKDQQDFSATESYGIVTEKSCLSMLNTHPIFNTQVHDDEAEGNLNLNNMTPSLLHDDRFKEIDSTMQDMFNSPQHEPPIGEDQLLNETSSNLNVDETTNSNKENTTNFQDDTTSTTTTTMTMTSTTTTSTSISTHNTSDSTKHVTLGTSEYRFEKVSDNVVNLFISRKRKRKQK</sequence>
<feature type="compositionally biased region" description="Polar residues" evidence="2">
    <location>
        <begin position="96"/>
        <end position="107"/>
    </location>
</feature>
<feature type="region of interest" description="Disordered" evidence="2">
    <location>
        <begin position="86"/>
        <end position="373"/>
    </location>
</feature>
<feature type="compositionally biased region" description="Basic and acidic residues" evidence="2">
    <location>
        <begin position="193"/>
        <end position="207"/>
    </location>
</feature>
<feature type="compositionally biased region" description="Polar residues" evidence="2">
    <location>
        <begin position="1237"/>
        <end position="1254"/>
    </location>
</feature>
<feature type="compositionally biased region" description="Polar residues" evidence="2">
    <location>
        <begin position="1466"/>
        <end position="1475"/>
    </location>
</feature>
<feature type="region of interest" description="Disordered" evidence="2">
    <location>
        <begin position="1088"/>
        <end position="1111"/>
    </location>
</feature>
<feature type="compositionally biased region" description="Basic and acidic residues" evidence="2">
    <location>
        <begin position="2949"/>
        <end position="2962"/>
    </location>
</feature>
<dbReference type="GeneID" id="101892979"/>
<feature type="compositionally biased region" description="Basic residues" evidence="2">
    <location>
        <begin position="3106"/>
        <end position="3115"/>
    </location>
</feature>
<feature type="region of interest" description="Disordered" evidence="2">
    <location>
        <begin position="2607"/>
        <end position="2640"/>
    </location>
</feature>
<feature type="compositionally biased region" description="Basic and acidic residues" evidence="2">
    <location>
        <begin position="1217"/>
        <end position="1234"/>
    </location>
</feature>
<feature type="compositionally biased region" description="Polar residues" evidence="2">
    <location>
        <begin position="607"/>
        <end position="617"/>
    </location>
</feature>
<evidence type="ECO:0000313" key="3">
    <source>
        <dbReference type="Proteomes" id="UP001652621"/>
    </source>
</evidence>
<gene>
    <name evidence="4" type="primary">LOC101892979</name>
</gene>
<dbReference type="Proteomes" id="UP001652621">
    <property type="component" value="Unplaced"/>
</dbReference>
<feature type="region of interest" description="Disordered" evidence="2">
    <location>
        <begin position="1160"/>
        <end position="1346"/>
    </location>
</feature>
<feature type="compositionally biased region" description="Polar residues" evidence="2">
    <location>
        <begin position="2258"/>
        <end position="2280"/>
    </location>
</feature>
<feature type="compositionally biased region" description="Basic and acidic residues" evidence="2">
    <location>
        <begin position="2304"/>
        <end position="2328"/>
    </location>
</feature>
<feature type="compositionally biased region" description="Basic and acidic residues" evidence="2">
    <location>
        <begin position="2999"/>
        <end position="3030"/>
    </location>
</feature>
<evidence type="ECO:0000256" key="1">
    <source>
        <dbReference type="SAM" id="Coils"/>
    </source>
</evidence>
<feature type="region of interest" description="Disordered" evidence="2">
    <location>
        <begin position="3442"/>
        <end position="3477"/>
    </location>
</feature>
<keyword evidence="3" id="KW-1185">Reference proteome</keyword>
<feature type="region of interest" description="Disordered" evidence="2">
    <location>
        <begin position="855"/>
        <end position="878"/>
    </location>
</feature>
<feature type="compositionally biased region" description="Basic and acidic residues" evidence="2">
    <location>
        <begin position="2246"/>
        <end position="2257"/>
    </location>
</feature>
<accession>A0ABM3V1H0</accession>
<feature type="compositionally biased region" description="Polar residues" evidence="2">
    <location>
        <begin position="1740"/>
        <end position="1749"/>
    </location>
</feature>
<evidence type="ECO:0000256" key="2">
    <source>
        <dbReference type="SAM" id="MobiDB-lite"/>
    </source>
</evidence>
<feature type="compositionally biased region" description="Low complexity" evidence="2">
    <location>
        <begin position="1163"/>
        <end position="1176"/>
    </location>
</feature>
<feature type="region of interest" description="Disordered" evidence="2">
    <location>
        <begin position="3251"/>
        <end position="3272"/>
    </location>
</feature>
<feature type="region of interest" description="Disordered" evidence="2">
    <location>
        <begin position="565"/>
        <end position="617"/>
    </location>
</feature>
<organism evidence="3 4">
    <name type="scientific">Musca domestica</name>
    <name type="common">House fly</name>
    <dbReference type="NCBI Taxonomy" id="7370"/>
    <lineage>
        <taxon>Eukaryota</taxon>
        <taxon>Metazoa</taxon>
        <taxon>Ecdysozoa</taxon>
        <taxon>Arthropoda</taxon>
        <taxon>Hexapoda</taxon>
        <taxon>Insecta</taxon>
        <taxon>Pterygota</taxon>
        <taxon>Neoptera</taxon>
        <taxon>Endopterygota</taxon>
        <taxon>Diptera</taxon>
        <taxon>Brachycera</taxon>
        <taxon>Muscomorpha</taxon>
        <taxon>Muscoidea</taxon>
        <taxon>Muscidae</taxon>
        <taxon>Musca</taxon>
    </lineage>
</organism>
<feature type="compositionally biased region" description="Polar residues" evidence="2">
    <location>
        <begin position="855"/>
        <end position="867"/>
    </location>
</feature>
<feature type="compositionally biased region" description="Basic and acidic residues" evidence="2">
    <location>
        <begin position="1392"/>
        <end position="1404"/>
    </location>
</feature>
<feature type="region of interest" description="Disordered" evidence="2">
    <location>
        <begin position="2949"/>
        <end position="3151"/>
    </location>
</feature>
<feature type="region of interest" description="Disordered" evidence="2">
    <location>
        <begin position="2227"/>
        <end position="2284"/>
    </location>
</feature>
<feature type="region of interest" description="Disordered" evidence="2">
    <location>
        <begin position="2304"/>
        <end position="2361"/>
    </location>
</feature>
<feature type="compositionally biased region" description="Polar residues" evidence="2">
    <location>
        <begin position="356"/>
        <end position="373"/>
    </location>
</feature>
<feature type="region of interest" description="Disordered" evidence="2">
    <location>
        <begin position="1441"/>
        <end position="1523"/>
    </location>
</feature>
<feature type="compositionally biased region" description="Polar residues" evidence="2">
    <location>
        <begin position="2489"/>
        <end position="2510"/>
    </location>
</feature>
<feature type="compositionally biased region" description="Low complexity" evidence="2">
    <location>
        <begin position="2919"/>
        <end position="2928"/>
    </location>
</feature>
<feature type="compositionally biased region" description="Basic and acidic residues" evidence="2">
    <location>
        <begin position="1291"/>
        <end position="1304"/>
    </location>
</feature>
<proteinExistence type="predicted"/>
<feature type="compositionally biased region" description="Basic and acidic residues" evidence="2">
    <location>
        <begin position="237"/>
        <end position="292"/>
    </location>
</feature>
<feature type="compositionally biased region" description="Basic and acidic residues" evidence="2">
    <location>
        <begin position="1709"/>
        <end position="1719"/>
    </location>
</feature>
<feature type="region of interest" description="Disordered" evidence="2">
    <location>
        <begin position="2918"/>
        <end position="2937"/>
    </location>
</feature>
<feature type="compositionally biased region" description="Basic and acidic residues" evidence="2">
    <location>
        <begin position="1481"/>
        <end position="1491"/>
    </location>
</feature>
<keyword evidence="1" id="KW-0175">Coiled coil</keyword>
<feature type="compositionally biased region" description="Polar residues" evidence="2">
    <location>
        <begin position="1720"/>
        <end position="1733"/>
    </location>
</feature>
<reference evidence="4" key="1">
    <citation type="submission" date="2025-08" db="UniProtKB">
        <authorList>
            <consortium name="RefSeq"/>
        </authorList>
    </citation>
    <scope>IDENTIFICATION</scope>
    <source>
        <strain evidence="4">Aabys</strain>
        <tissue evidence="4">Whole body</tissue>
    </source>
</reference>
<feature type="compositionally biased region" description="Basic and acidic residues" evidence="2">
    <location>
        <begin position="501"/>
        <end position="510"/>
    </location>
</feature>
<feature type="compositionally biased region" description="Basic and acidic residues" evidence="2">
    <location>
        <begin position="1602"/>
        <end position="1614"/>
    </location>
</feature>
<feature type="compositionally biased region" description="Basic and acidic residues" evidence="2">
    <location>
        <begin position="319"/>
        <end position="335"/>
    </location>
</feature>
<feature type="region of interest" description="Disordered" evidence="2">
    <location>
        <begin position="1369"/>
        <end position="1421"/>
    </location>
</feature>
<feature type="region of interest" description="Disordered" evidence="2">
    <location>
        <begin position="968"/>
        <end position="1025"/>
    </location>
</feature>
<feature type="region of interest" description="Disordered" evidence="2">
    <location>
        <begin position="1550"/>
        <end position="1626"/>
    </location>
</feature>
<feature type="compositionally biased region" description="Basic and acidic residues" evidence="2">
    <location>
        <begin position="1445"/>
        <end position="1457"/>
    </location>
</feature>
<feature type="compositionally biased region" description="Basic and acidic residues" evidence="2">
    <location>
        <begin position="3323"/>
        <end position="3335"/>
    </location>
</feature>
<feature type="region of interest" description="Disordered" evidence="2">
    <location>
        <begin position="2481"/>
        <end position="2511"/>
    </location>
</feature>